<accession>A0ABX8ZFF2</accession>
<keyword evidence="1" id="KW-0472">Membrane</keyword>
<gene>
    <name evidence="2" type="ORF">K3166_01690</name>
</gene>
<keyword evidence="3" id="KW-1185">Reference proteome</keyword>
<dbReference type="Proteomes" id="UP000824280">
    <property type="component" value="Chromosome"/>
</dbReference>
<evidence type="ECO:0000313" key="2">
    <source>
        <dbReference type="EMBL" id="QZD87451.1"/>
    </source>
</evidence>
<dbReference type="Pfam" id="PF06149">
    <property type="entry name" value="DUF969"/>
    <property type="match status" value="1"/>
</dbReference>
<organism evidence="2 3">
    <name type="scientific">Qipengyuania psychrotolerans</name>
    <dbReference type="NCBI Taxonomy" id="2867238"/>
    <lineage>
        <taxon>Bacteria</taxon>
        <taxon>Pseudomonadati</taxon>
        <taxon>Pseudomonadota</taxon>
        <taxon>Alphaproteobacteria</taxon>
        <taxon>Sphingomonadales</taxon>
        <taxon>Erythrobacteraceae</taxon>
        <taxon>Qipengyuania</taxon>
    </lineage>
</organism>
<dbReference type="RefSeq" id="WP_221422989.1">
    <property type="nucleotide sequence ID" value="NZ_CP081297.1"/>
</dbReference>
<proteinExistence type="predicted"/>
<evidence type="ECO:0000256" key="1">
    <source>
        <dbReference type="SAM" id="Phobius"/>
    </source>
</evidence>
<dbReference type="InterPro" id="IPR010374">
    <property type="entry name" value="DUF969"/>
</dbReference>
<feature type="transmembrane region" description="Helical" evidence="1">
    <location>
        <begin position="158"/>
        <end position="180"/>
    </location>
</feature>
<feature type="transmembrane region" description="Helical" evidence="1">
    <location>
        <begin position="56"/>
        <end position="76"/>
    </location>
</feature>
<evidence type="ECO:0000313" key="3">
    <source>
        <dbReference type="Proteomes" id="UP000824280"/>
    </source>
</evidence>
<name>A0ABX8ZFF2_9SPHN</name>
<sequence>MNYWPLLGIAIVVAGFALRFNPLLVVVSAALATGVLAGLDLTAVIEALGKAFNDNRYISVTWIILPVIGLLERYGLQQRARAVIEGVRGATMGKLLVIYLGFRQITAALGMKDIGGHPQAVRPLVAPMAEAAAEKSHGTLAEGDREKVLAMAAATDNVGLFFGEDIFFAIASILLIQGVFESAGYPLTPLQLSVWAIPTAICAFIIHGWRISALDRRLGRAAS</sequence>
<keyword evidence="1" id="KW-1133">Transmembrane helix</keyword>
<feature type="transmembrane region" description="Helical" evidence="1">
    <location>
        <begin position="192"/>
        <end position="211"/>
    </location>
</feature>
<reference evidence="2 3" key="1">
    <citation type="submission" date="2021-08" db="EMBL/GenBank/DDBJ databases">
        <title>Comparative Genomics Analysis of the Genus Qipengyuania Reveals Extensive Genetic Diversity and Metabolic Versatility, Including the Description of Fifteen Novel Species.</title>
        <authorList>
            <person name="Liu Y."/>
        </authorList>
    </citation>
    <scope>NUCLEOTIDE SEQUENCE [LARGE SCALE GENOMIC DNA]</scope>
    <source>
        <strain evidence="2 3">1XM2-8</strain>
    </source>
</reference>
<dbReference type="EMBL" id="CP081297">
    <property type="protein sequence ID" value="QZD87451.1"/>
    <property type="molecule type" value="Genomic_DNA"/>
</dbReference>
<protein>
    <submittedName>
        <fullName evidence="2">DUF969 domain-containing protein</fullName>
    </submittedName>
</protein>
<keyword evidence="1" id="KW-0812">Transmembrane</keyword>